<gene>
    <name evidence="4" type="primary">LOC108567011</name>
</gene>
<dbReference type="GeneID" id="108567011"/>
<accession>A0ABM1N780</accession>
<reference evidence="4" key="1">
    <citation type="submission" date="2025-08" db="UniProtKB">
        <authorList>
            <consortium name="RefSeq"/>
        </authorList>
    </citation>
    <scope>IDENTIFICATION</scope>
    <source>
        <tissue evidence="4">Whole Larva</tissue>
    </source>
</reference>
<dbReference type="Proteomes" id="UP000695000">
    <property type="component" value="Unplaced"/>
</dbReference>
<dbReference type="InterPro" id="IPR045034">
    <property type="entry name" value="O-acyltransferase_WSD1-like"/>
</dbReference>
<evidence type="ECO:0000259" key="2">
    <source>
        <dbReference type="Pfam" id="PF06974"/>
    </source>
</evidence>
<keyword evidence="1" id="KW-0472">Membrane</keyword>
<evidence type="ECO:0000256" key="1">
    <source>
        <dbReference type="SAM" id="Phobius"/>
    </source>
</evidence>
<dbReference type="RefSeq" id="XP_017782680.1">
    <property type="nucleotide sequence ID" value="XM_017927191.1"/>
</dbReference>
<dbReference type="PANTHER" id="PTHR31650:SF1">
    <property type="entry name" value="WAX ESTER SYNTHASE_DIACYLGLYCEROL ACYLTRANSFERASE 4-RELATED"/>
    <property type="match status" value="1"/>
</dbReference>
<keyword evidence="3" id="KW-1185">Reference proteome</keyword>
<evidence type="ECO:0000313" key="4">
    <source>
        <dbReference type="RefSeq" id="XP_017782680.1"/>
    </source>
</evidence>
<sequence length="529" mass="62185">MIKRISQRKSKLVIKMSFTTQLQHRLVEPRLFYALLKFIMKKYERRWLINIISMILTMLILPFWWILLIVFKVYKESIRLILRLIYGKKFIRIIHGRDLPFAIETSTDISTITSVLLINSQENGEAFFNRISQFLFYIISSVPKTRCLRQNLLGFVCLMETEIRQEDFIKDMKLPEDNCDFIRFMDRFENEPMPFENRGLLQFYVGKKTVLSSKGYRCYPILMRYHHCLGDGVSIMNFIIAHLVGNPNSTVSVDSWRSKFKKIVKNFSVTSEVYDSRVVQKQRSDFLKKHTGKKYMLSFSEVEPRIMEKIKMIKNFKGVTFIAVLMAALGKAMQDYIRKNKMTDLERLMTTFTYYPESKFNYGNPDEFTNKVGLSTMKLPICVEGGWDERLKIINEEQNEMKSSMDENVYEWFTKVVLSLFPVPITKCLVPMFFNPLILSNLPGLKETCLIDGHKLEDYLLWPPNLHDLAISIATYSYCNRFYVNLKVDSGVIPDYDDAKTLMLEIVENINKMERLYLKAASNYTITHL</sequence>
<dbReference type="InterPro" id="IPR009721">
    <property type="entry name" value="O-acyltransferase_WSD1_C"/>
</dbReference>
<protein>
    <submittedName>
        <fullName evidence="4">Uncharacterized protein LOC108567011</fullName>
    </submittedName>
</protein>
<proteinExistence type="predicted"/>
<keyword evidence="1" id="KW-0812">Transmembrane</keyword>
<feature type="transmembrane region" description="Helical" evidence="1">
    <location>
        <begin position="47"/>
        <end position="71"/>
    </location>
</feature>
<evidence type="ECO:0000313" key="3">
    <source>
        <dbReference type="Proteomes" id="UP000695000"/>
    </source>
</evidence>
<keyword evidence="1" id="KW-1133">Transmembrane helix</keyword>
<feature type="domain" description="O-acyltransferase WSD1 C-terminal" evidence="2">
    <location>
        <begin position="370"/>
        <end position="498"/>
    </location>
</feature>
<dbReference type="Pfam" id="PF06974">
    <property type="entry name" value="WS_DGAT_C"/>
    <property type="match status" value="1"/>
</dbReference>
<organism evidence="3 4">
    <name type="scientific">Nicrophorus vespilloides</name>
    <name type="common">Boreal carrion beetle</name>
    <dbReference type="NCBI Taxonomy" id="110193"/>
    <lineage>
        <taxon>Eukaryota</taxon>
        <taxon>Metazoa</taxon>
        <taxon>Ecdysozoa</taxon>
        <taxon>Arthropoda</taxon>
        <taxon>Hexapoda</taxon>
        <taxon>Insecta</taxon>
        <taxon>Pterygota</taxon>
        <taxon>Neoptera</taxon>
        <taxon>Endopterygota</taxon>
        <taxon>Coleoptera</taxon>
        <taxon>Polyphaga</taxon>
        <taxon>Staphyliniformia</taxon>
        <taxon>Silphidae</taxon>
        <taxon>Nicrophorinae</taxon>
        <taxon>Nicrophorus</taxon>
    </lineage>
</organism>
<dbReference type="PANTHER" id="PTHR31650">
    <property type="entry name" value="O-ACYLTRANSFERASE (WSD1-LIKE) FAMILY PROTEIN"/>
    <property type="match status" value="1"/>
</dbReference>
<name>A0ABM1N780_NICVS</name>